<evidence type="ECO:0000313" key="1">
    <source>
        <dbReference type="EMBL" id="KAF0688048.1"/>
    </source>
</evidence>
<dbReference type="Proteomes" id="UP000478052">
    <property type="component" value="Unassembled WGS sequence"/>
</dbReference>
<organism evidence="1 2">
    <name type="scientific">Aphis craccivora</name>
    <name type="common">Cowpea aphid</name>
    <dbReference type="NCBI Taxonomy" id="307492"/>
    <lineage>
        <taxon>Eukaryota</taxon>
        <taxon>Metazoa</taxon>
        <taxon>Ecdysozoa</taxon>
        <taxon>Arthropoda</taxon>
        <taxon>Hexapoda</taxon>
        <taxon>Insecta</taxon>
        <taxon>Pterygota</taxon>
        <taxon>Neoptera</taxon>
        <taxon>Paraneoptera</taxon>
        <taxon>Hemiptera</taxon>
        <taxon>Sternorrhyncha</taxon>
        <taxon>Aphidomorpha</taxon>
        <taxon>Aphidoidea</taxon>
        <taxon>Aphididae</taxon>
        <taxon>Aphidini</taxon>
        <taxon>Aphis</taxon>
        <taxon>Aphis</taxon>
    </lineage>
</organism>
<dbReference type="OrthoDB" id="6627687at2759"/>
<keyword evidence="2" id="KW-1185">Reference proteome</keyword>
<name>A0A6G0VL78_APHCR</name>
<comment type="caution">
    <text evidence="1">The sequence shown here is derived from an EMBL/GenBank/DDBJ whole genome shotgun (WGS) entry which is preliminary data.</text>
</comment>
<gene>
    <name evidence="1" type="ORF">FWK35_00034721</name>
</gene>
<evidence type="ECO:0000313" key="2">
    <source>
        <dbReference type="Proteomes" id="UP000478052"/>
    </source>
</evidence>
<dbReference type="EMBL" id="VUJU01016662">
    <property type="protein sequence ID" value="KAF0688048.1"/>
    <property type="molecule type" value="Genomic_DNA"/>
</dbReference>
<protein>
    <submittedName>
        <fullName evidence="1">Uncharacterized protein</fullName>
    </submittedName>
</protein>
<dbReference type="AlphaFoldDB" id="A0A6G0VL78"/>
<reference evidence="1 2" key="1">
    <citation type="submission" date="2019-08" db="EMBL/GenBank/DDBJ databases">
        <title>Whole genome of Aphis craccivora.</title>
        <authorList>
            <person name="Voronova N.V."/>
            <person name="Shulinski R.S."/>
            <person name="Bandarenka Y.V."/>
            <person name="Zhorov D.G."/>
            <person name="Warner D."/>
        </authorList>
    </citation>
    <scope>NUCLEOTIDE SEQUENCE [LARGE SCALE GENOMIC DNA]</scope>
    <source>
        <strain evidence="1">180601</strain>
        <tissue evidence="1">Whole Body</tissue>
    </source>
</reference>
<accession>A0A6G0VL78</accession>
<sequence>MKTEEKKGGSTTVIERHEAMNYGILVKASDDVPAALLEEYEIPMEPVIYKGSENKTDVAKYFIETVTEIALKIEKLLKTNTPIIFTDEQQQIHDA</sequence>
<feature type="non-terminal residue" evidence="1">
    <location>
        <position position="95"/>
    </location>
</feature>
<proteinExistence type="predicted"/>